<organism evidence="1 2">
    <name type="scientific">Amycolatopsis coloradensis</name>
    <dbReference type="NCBI Taxonomy" id="76021"/>
    <lineage>
        <taxon>Bacteria</taxon>
        <taxon>Bacillati</taxon>
        <taxon>Actinomycetota</taxon>
        <taxon>Actinomycetes</taxon>
        <taxon>Pseudonocardiales</taxon>
        <taxon>Pseudonocardiaceae</taxon>
        <taxon>Amycolatopsis</taxon>
    </lineage>
</organism>
<dbReference type="EMBL" id="CP150484">
    <property type="protein sequence ID" value="WYW19120.1"/>
    <property type="molecule type" value="Genomic_DNA"/>
</dbReference>
<keyword evidence="2" id="KW-1185">Reference proteome</keyword>
<name>A0ACD5BIL7_9PSEU</name>
<evidence type="ECO:0000313" key="2">
    <source>
        <dbReference type="Proteomes" id="UP001456344"/>
    </source>
</evidence>
<sequence>MVVLRRTRPDLPRSFRTPWVPFVPLVGVAFAVRLIANLDAVRGLDGARTGGVRRVRIPELGGEPGEEGSMKQIERAAEIAAEWAATDPKTRTAVLTGVADALDEAGPSLIEIADAETRLGTKRLTGELARTTFQLRLLAAESGSYHDVRIDRADPSWPPGPRPELRRYRTAVGPVLVFAASNFPFAFSVAGGDTASAWVAGCPVVVKAHPGHPELSRRTASVVVEALGRRGALLGLVEGEAAGVDALRHPAIAAAAFTGSVSGGLALARIAAERPVPIPFHGELGSVNPVIVLPGAARSRAEELAEGYAGSLTLGNGQFCTNPGLVFVPSESPFGDLVAERLREVPAAPFLNDRIASGFQTGAARLAAIPGMREVVRGPGAQLLEVALEDFVPEAAEECFGPLGVVVRYSRPSDVLPVLAALPGQLTTTVHASPEEASEVETLRPVLADRSGRILWGGWPTGVAVTAAMQHGGPFPATTSPASTSVGTAAVERFLRPVSYQDWPSHLLPEPLRDDNPWDVPQHFS</sequence>
<proteinExistence type="predicted"/>
<evidence type="ECO:0000313" key="1">
    <source>
        <dbReference type="EMBL" id="WYW19120.1"/>
    </source>
</evidence>
<dbReference type="Proteomes" id="UP001456344">
    <property type="component" value="Chromosome"/>
</dbReference>
<protein>
    <submittedName>
        <fullName evidence="1">Aldehyde dehydrogenase (NADP(+))</fullName>
    </submittedName>
</protein>
<gene>
    <name evidence="1" type="ORF">LCL61_26600</name>
</gene>
<reference evidence="1" key="1">
    <citation type="submission" date="2023-10" db="EMBL/GenBank/DDBJ databases">
        <title>Whole genome sequencing of actinobacterial strain Amycolatopsis sp. (BCA-696) identifies the underlying plant growth-promoting genes.</title>
        <authorList>
            <person name="Gandham P."/>
            <person name="Vadla N."/>
            <person name="Saji A."/>
            <person name="Srinivas V."/>
            <person name="Ruperao P."/>
            <person name="Selvanayagam S."/>
            <person name="Saxena R.K."/>
            <person name="Rathore A."/>
            <person name="Gopalakrishnan S."/>
            <person name="Thakur V."/>
        </authorList>
    </citation>
    <scope>NUCLEOTIDE SEQUENCE</scope>
    <source>
        <strain evidence="1">BCA-696</strain>
    </source>
</reference>
<accession>A0ACD5BIL7</accession>